<keyword evidence="2 3" id="KW-0694">RNA-binding</keyword>
<dbReference type="InterPro" id="IPR012677">
    <property type="entry name" value="Nucleotide-bd_a/b_plait_sf"/>
</dbReference>
<organism evidence="6 7">
    <name type="scientific">Pseudomicrostroma glucosiphilum</name>
    <dbReference type="NCBI Taxonomy" id="1684307"/>
    <lineage>
        <taxon>Eukaryota</taxon>
        <taxon>Fungi</taxon>
        <taxon>Dikarya</taxon>
        <taxon>Basidiomycota</taxon>
        <taxon>Ustilaginomycotina</taxon>
        <taxon>Exobasidiomycetes</taxon>
        <taxon>Microstromatales</taxon>
        <taxon>Microstromatales incertae sedis</taxon>
        <taxon>Pseudomicrostroma</taxon>
    </lineage>
</organism>
<keyword evidence="7" id="KW-1185">Reference proteome</keyword>
<dbReference type="RefSeq" id="XP_025345879.1">
    <property type="nucleotide sequence ID" value="XM_025495103.1"/>
</dbReference>
<evidence type="ECO:0000313" key="7">
    <source>
        <dbReference type="Proteomes" id="UP000245942"/>
    </source>
</evidence>
<accession>A0A316TZU5</accession>
<feature type="domain" description="RRM" evidence="5">
    <location>
        <begin position="293"/>
        <end position="373"/>
    </location>
</feature>
<evidence type="ECO:0000256" key="4">
    <source>
        <dbReference type="SAM" id="MobiDB-lite"/>
    </source>
</evidence>
<feature type="compositionally biased region" description="Low complexity" evidence="4">
    <location>
        <begin position="240"/>
        <end position="269"/>
    </location>
</feature>
<evidence type="ECO:0000313" key="6">
    <source>
        <dbReference type="EMBL" id="PWN18719.1"/>
    </source>
</evidence>
<dbReference type="Pfam" id="PF00076">
    <property type="entry name" value="RRM_1"/>
    <property type="match status" value="2"/>
</dbReference>
<proteinExistence type="predicted"/>
<dbReference type="Gene3D" id="3.30.70.330">
    <property type="match status" value="2"/>
</dbReference>
<feature type="compositionally biased region" description="Low complexity" evidence="4">
    <location>
        <begin position="156"/>
        <end position="169"/>
    </location>
</feature>
<reference evidence="6 7" key="1">
    <citation type="journal article" date="2018" name="Mol. Biol. Evol.">
        <title>Broad Genomic Sampling Reveals a Smut Pathogenic Ancestry of the Fungal Clade Ustilaginomycotina.</title>
        <authorList>
            <person name="Kijpornyongpan T."/>
            <person name="Mondo S.J."/>
            <person name="Barry K."/>
            <person name="Sandor L."/>
            <person name="Lee J."/>
            <person name="Lipzen A."/>
            <person name="Pangilinan J."/>
            <person name="LaButti K."/>
            <person name="Hainaut M."/>
            <person name="Henrissat B."/>
            <person name="Grigoriev I.V."/>
            <person name="Spatafora J.W."/>
            <person name="Aime M.C."/>
        </authorList>
    </citation>
    <scope>NUCLEOTIDE SEQUENCE [LARGE SCALE GENOMIC DNA]</scope>
    <source>
        <strain evidence="6 7">MCA 4718</strain>
    </source>
</reference>
<feature type="compositionally biased region" description="Basic residues" evidence="4">
    <location>
        <begin position="177"/>
        <end position="193"/>
    </location>
</feature>
<feature type="compositionally biased region" description="Low complexity" evidence="4">
    <location>
        <begin position="208"/>
        <end position="217"/>
    </location>
</feature>
<dbReference type="GO" id="GO:0003723">
    <property type="term" value="F:RNA binding"/>
    <property type="evidence" value="ECO:0007669"/>
    <property type="project" value="UniProtKB-UniRule"/>
</dbReference>
<feature type="domain" description="RRM" evidence="5">
    <location>
        <begin position="52"/>
        <end position="128"/>
    </location>
</feature>
<dbReference type="SMART" id="SM00360">
    <property type="entry name" value="RRM"/>
    <property type="match status" value="2"/>
</dbReference>
<name>A0A316TZU5_9BASI</name>
<feature type="region of interest" description="Disordered" evidence="4">
    <location>
        <begin position="135"/>
        <end position="293"/>
    </location>
</feature>
<dbReference type="CDD" id="cd00590">
    <property type="entry name" value="RRM_SF"/>
    <property type="match status" value="1"/>
</dbReference>
<dbReference type="PROSITE" id="PS50102">
    <property type="entry name" value="RRM"/>
    <property type="match status" value="2"/>
</dbReference>
<evidence type="ECO:0000256" key="3">
    <source>
        <dbReference type="PROSITE-ProRule" id="PRU00176"/>
    </source>
</evidence>
<gene>
    <name evidence="6" type="ORF">BCV69DRAFT_314286</name>
</gene>
<dbReference type="InterPro" id="IPR000504">
    <property type="entry name" value="RRM_dom"/>
</dbReference>
<evidence type="ECO:0000259" key="5">
    <source>
        <dbReference type="PROSITE" id="PS50102"/>
    </source>
</evidence>
<dbReference type="EMBL" id="KZ819334">
    <property type="protein sequence ID" value="PWN18719.1"/>
    <property type="molecule type" value="Genomic_DNA"/>
</dbReference>
<dbReference type="PANTHER" id="PTHR23236">
    <property type="entry name" value="EUKARYOTIC TRANSLATION INITIATION FACTOR 4B/4H"/>
    <property type="match status" value="1"/>
</dbReference>
<dbReference type="InterPro" id="IPR035979">
    <property type="entry name" value="RBD_domain_sf"/>
</dbReference>
<sequence length="400" mass="41193">MAVASDAVTANAGGANDALAGVSVSETTTVGVEGAAATQEKKEKKPPADAKKQVFAGNLAFSTTEDDLRALFSQAGPVADIQIITRGSRSLGYCFITYESEDSAQKAVSTLNKQVVAGREINLEGAKPQEELAALKEAKAAQRREKNAKKKEAKEAAAAAAAPAEATETVEGSAVKKEKKKRAKKPKTAAGRRPRADDGEEADKEPAAVDGAEAAVATNGAEGTSSTAAPKKRNRKTKAQKAAAAAAANGEAAPVEGGEGTAAATATPAAEKKPRERKPRAPKGPPTGEASSTLLFAANLSFETEDEQLKEAFTSEGLQVVSATVVKRKFGLKKSKGFGFVEFADKEEQTKALEKVNGKVVGGREISLKVAIQGSKEQADAESKQEADAATTTQAPSAAA</sequence>
<feature type="region of interest" description="Disordered" evidence="4">
    <location>
        <begin position="373"/>
        <end position="400"/>
    </location>
</feature>
<keyword evidence="1" id="KW-0677">Repeat</keyword>
<dbReference type="SUPFAM" id="SSF54928">
    <property type="entry name" value="RNA-binding domain, RBD"/>
    <property type="match status" value="2"/>
</dbReference>
<dbReference type="OrthoDB" id="439808at2759"/>
<dbReference type="PANTHER" id="PTHR23236:SF119">
    <property type="entry name" value="NUCLEAR RNA-BINDING PROTEIN SART-3"/>
    <property type="match status" value="1"/>
</dbReference>
<dbReference type="GeneID" id="37016837"/>
<feature type="compositionally biased region" description="Low complexity" evidence="4">
    <location>
        <begin position="388"/>
        <end position="400"/>
    </location>
</feature>
<feature type="compositionally biased region" description="Basic residues" evidence="4">
    <location>
        <begin position="230"/>
        <end position="239"/>
    </location>
</feature>
<evidence type="ECO:0000256" key="1">
    <source>
        <dbReference type="ARBA" id="ARBA00022737"/>
    </source>
</evidence>
<feature type="compositionally biased region" description="Basic and acidic residues" evidence="4">
    <location>
        <begin position="135"/>
        <end position="155"/>
    </location>
</feature>
<protein>
    <recommendedName>
        <fullName evidence="5">RRM domain-containing protein</fullName>
    </recommendedName>
</protein>
<feature type="compositionally biased region" description="Basic and acidic residues" evidence="4">
    <location>
        <begin position="377"/>
        <end position="387"/>
    </location>
</feature>
<dbReference type="STRING" id="1684307.A0A316TZU5"/>
<evidence type="ECO:0000256" key="2">
    <source>
        <dbReference type="ARBA" id="ARBA00022884"/>
    </source>
</evidence>
<dbReference type="Proteomes" id="UP000245942">
    <property type="component" value="Unassembled WGS sequence"/>
</dbReference>
<dbReference type="AlphaFoldDB" id="A0A316TZU5"/>